<dbReference type="Pfam" id="PF00685">
    <property type="entry name" value="Sulfotransfer_1"/>
    <property type="match status" value="1"/>
</dbReference>
<reference evidence="5 6" key="1">
    <citation type="submission" date="2021-02" db="EMBL/GenBank/DDBJ databases">
        <title>Plant Genome Project.</title>
        <authorList>
            <person name="Zhang R.-G."/>
        </authorList>
    </citation>
    <scope>NUCLEOTIDE SEQUENCE [LARGE SCALE GENOMIC DNA]</scope>
    <source>
        <tissue evidence="5">Leaves</tissue>
    </source>
</reference>
<keyword evidence="6" id="KW-1185">Reference proteome</keyword>
<evidence type="ECO:0000256" key="2">
    <source>
        <dbReference type="ARBA" id="ARBA00022679"/>
    </source>
</evidence>
<name>A0ABQ8H1H1_9ROSI</name>
<accession>A0ABQ8H1H1</accession>
<feature type="domain" description="Sulfotransferase" evidence="4">
    <location>
        <begin position="74"/>
        <end position="333"/>
    </location>
</feature>
<organism evidence="5 6">
    <name type="scientific">Xanthoceras sorbifolium</name>
    <dbReference type="NCBI Taxonomy" id="99658"/>
    <lineage>
        <taxon>Eukaryota</taxon>
        <taxon>Viridiplantae</taxon>
        <taxon>Streptophyta</taxon>
        <taxon>Embryophyta</taxon>
        <taxon>Tracheophyta</taxon>
        <taxon>Spermatophyta</taxon>
        <taxon>Magnoliopsida</taxon>
        <taxon>eudicotyledons</taxon>
        <taxon>Gunneridae</taxon>
        <taxon>Pentapetalae</taxon>
        <taxon>rosids</taxon>
        <taxon>malvids</taxon>
        <taxon>Sapindales</taxon>
        <taxon>Sapindaceae</taxon>
        <taxon>Xanthoceroideae</taxon>
        <taxon>Xanthoceras</taxon>
    </lineage>
</organism>
<dbReference type="Proteomes" id="UP000827721">
    <property type="component" value="Unassembled WGS sequence"/>
</dbReference>
<gene>
    <name evidence="5" type="ORF">JRO89_XS15G0094300</name>
</gene>
<sequence>MSNISMEKTVDDSEKPLFGGLMVESTDQNQEIVLSLPRVKYWDHFDLLQYQRFWCPSVFIHGIIAFQKHFQALDSDIMLITFPKSGTTWLKALVYTIVNRSRHGLESSPLLSINPHELVPFIDAHLYTQNQSPDLEDFPTPRIFATHMPYASLPLSILNTNCRIIYLCRNPLDQFISEWHFFHRVQHTQTTSTHSLDEVFEKICQGIQSFGPYWEHILGFWKASLEQPNKILFLKYEDLKEDNVLYIKKIADFLGCPFSEEEVIQGVVEEMSKFCSFENMKNLEVNKSGRMMGHGPEYNIYFRKGEVGDWKNYLTPQMSECLEKLMEEKLDGSSLTFKK</sequence>
<evidence type="ECO:0000313" key="5">
    <source>
        <dbReference type="EMBL" id="KAH7544048.1"/>
    </source>
</evidence>
<evidence type="ECO:0000313" key="6">
    <source>
        <dbReference type="Proteomes" id="UP000827721"/>
    </source>
</evidence>
<dbReference type="EMBL" id="JAFEMO010000015">
    <property type="protein sequence ID" value="KAH7544048.1"/>
    <property type="molecule type" value="Genomic_DNA"/>
</dbReference>
<protein>
    <recommendedName>
        <fullName evidence="3">Sulfotransferase</fullName>
        <ecNumber evidence="3">2.8.2.-</ecNumber>
    </recommendedName>
</protein>
<evidence type="ECO:0000256" key="1">
    <source>
        <dbReference type="ARBA" id="ARBA00005771"/>
    </source>
</evidence>
<evidence type="ECO:0000256" key="3">
    <source>
        <dbReference type="RuleBase" id="RU361155"/>
    </source>
</evidence>
<dbReference type="PANTHER" id="PTHR11783">
    <property type="entry name" value="SULFOTRANSFERASE SULT"/>
    <property type="match status" value="1"/>
</dbReference>
<dbReference type="EC" id="2.8.2.-" evidence="3"/>
<keyword evidence="2 3" id="KW-0808">Transferase</keyword>
<comment type="similarity">
    <text evidence="1 3">Belongs to the sulfotransferase 1 family.</text>
</comment>
<dbReference type="InterPro" id="IPR027417">
    <property type="entry name" value="P-loop_NTPase"/>
</dbReference>
<proteinExistence type="inferred from homology"/>
<comment type="caution">
    <text evidence="5">The sequence shown here is derived from an EMBL/GenBank/DDBJ whole genome shotgun (WGS) entry which is preliminary data.</text>
</comment>
<dbReference type="InterPro" id="IPR000863">
    <property type="entry name" value="Sulfotransferase_dom"/>
</dbReference>
<evidence type="ECO:0000259" key="4">
    <source>
        <dbReference type="Pfam" id="PF00685"/>
    </source>
</evidence>
<dbReference type="Gene3D" id="3.40.50.300">
    <property type="entry name" value="P-loop containing nucleotide triphosphate hydrolases"/>
    <property type="match status" value="1"/>
</dbReference>
<dbReference type="SUPFAM" id="SSF52540">
    <property type="entry name" value="P-loop containing nucleoside triphosphate hydrolases"/>
    <property type="match status" value="1"/>
</dbReference>